<dbReference type="Pfam" id="PF02720">
    <property type="entry name" value="DUF222"/>
    <property type="match status" value="1"/>
</dbReference>
<dbReference type="RefSeq" id="WP_015441460.1">
    <property type="nucleotide sequence ID" value="NC_020520.1"/>
</dbReference>
<dbReference type="InterPro" id="IPR003615">
    <property type="entry name" value="HNH_nuc"/>
</dbReference>
<gene>
    <name evidence="3" type="ORF">YM304_18990</name>
</gene>
<dbReference type="InterPro" id="IPR002711">
    <property type="entry name" value="HNH"/>
</dbReference>
<dbReference type="GO" id="GO:0008270">
    <property type="term" value="F:zinc ion binding"/>
    <property type="evidence" value="ECO:0007669"/>
    <property type="project" value="InterPro"/>
</dbReference>
<evidence type="ECO:0000256" key="1">
    <source>
        <dbReference type="ARBA" id="ARBA00023450"/>
    </source>
</evidence>
<proteinExistence type="inferred from homology"/>
<dbReference type="CDD" id="cd00085">
    <property type="entry name" value="HNHc"/>
    <property type="match status" value="1"/>
</dbReference>
<evidence type="ECO:0000259" key="2">
    <source>
        <dbReference type="SMART" id="SM00507"/>
    </source>
</evidence>
<dbReference type="Pfam" id="PF01844">
    <property type="entry name" value="HNH"/>
    <property type="match status" value="1"/>
</dbReference>
<dbReference type="InterPro" id="IPR003870">
    <property type="entry name" value="DUF222"/>
</dbReference>
<organism evidence="3 4">
    <name type="scientific">Ilumatobacter coccineus (strain NBRC 103263 / KCTC 29153 / YM16-304)</name>
    <dbReference type="NCBI Taxonomy" id="1313172"/>
    <lineage>
        <taxon>Bacteria</taxon>
        <taxon>Bacillati</taxon>
        <taxon>Actinomycetota</taxon>
        <taxon>Acidimicrobiia</taxon>
        <taxon>Acidimicrobiales</taxon>
        <taxon>Ilumatobacteraceae</taxon>
        <taxon>Ilumatobacter</taxon>
    </lineage>
</organism>
<dbReference type="SMART" id="SM00507">
    <property type="entry name" value="HNHc"/>
    <property type="match status" value="1"/>
</dbReference>
<accession>A0A6C7E750</accession>
<sequence length="407" mass="43601">MSSVVIGKRVANVAAVLAHANAERVQVAAALVDVRSIRAWADAHEARLVAQLSRVDSFPEATIADTNRCSVGAATKTKERSDTLAATPTLADSLAEGAITAGHVDAVTRGSKRLDDDEQRAEFLDRADQLAGVAEHGTIEQFGKRLDLEIKKLQSDDGDDRLARQKKNTRLSTWVDLDGMWNIRGRFDPVTGVSLAAKLDTATQSLFAERVPEHCPTDPVEKNKFLAAHTLAHLLDGKGSPAGSGRPGYVAVIDADAPPAGNGPAVEFAIPVELPPRVLAELAGAADVTGIVVRNGVVIHAPGRLDLGRSTRLANRAQRRALRALYSGCAIPGCATSYDRCKLHHIVWWRNGGRTDLDNLLPVCAVHHTKIHNNDWIVELGPNRELTLTLPDGRIQTTGPPGRQTAA</sequence>
<dbReference type="EMBL" id="AP012057">
    <property type="protein sequence ID" value="BAN02213.1"/>
    <property type="molecule type" value="Genomic_DNA"/>
</dbReference>
<dbReference type="KEGG" id="aym:YM304_18990"/>
<dbReference type="GO" id="GO:0003676">
    <property type="term" value="F:nucleic acid binding"/>
    <property type="evidence" value="ECO:0007669"/>
    <property type="project" value="InterPro"/>
</dbReference>
<reference evidence="3 4" key="1">
    <citation type="journal article" date="2013" name="Int. J. Syst. Evol. Microbiol.">
        <title>Ilumatobacter nonamiense sp. nov. and Ilumatobacter coccineum sp. nov., isolated from seashore sand.</title>
        <authorList>
            <person name="Matsumoto A."/>
            <person name="Kasai H."/>
            <person name="Matsuo Y."/>
            <person name="Shizuri Y."/>
            <person name="Ichikawa N."/>
            <person name="Fujita N."/>
            <person name="Omura S."/>
            <person name="Takahashi Y."/>
        </authorList>
    </citation>
    <scope>NUCLEOTIDE SEQUENCE [LARGE SCALE GENOMIC DNA]</scope>
    <source>
        <strain evidence="4">NBRC 103263 / KCTC 29153 / YM16-304</strain>
    </source>
</reference>
<feature type="domain" description="HNH nuclease" evidence="2">
    <location>
        <begin position="317"/>
        <end position="369"/>
    </location>
</feature>
<dbReference type="Proteomes" id="UP000011863">
    <property type="component" value="Chromosome"/>
</dbReference>
<keyword evidence="4" id="KW-1185">Reference proteome</keyword>
<dbReference type="Gene3D" id="1.10.30.50">
    <property type="match status" value="1"/>
</dbReference>
<comment type="similarity">
    <text evidence="1">Belongs to the Rv1128c/1148c/1588c/1702c/1945/3466 family.</text>
</comment>
<name>A0A6C7E750_ILUCY</name>
<evidence type="ECO:0000313" key="3">
    <source>
        <dbReference type="EMBL" id="BAN02213.1"/>
    </source>
</evidence>
<evidence type="ECO:0000313" key="4">
    <source>
        <dbReference type="Proteomes" id="UP000011863"/>
    </source>
</evidence>
<dbReference type="OrthoDB" id="4598652at2"/>
<dbReference type="GO" id="GO:0004519">
    <property type="term" value="F:endonuclease activity"/>
    <property type="evidence" value="ECO:0007669"/>
    <property type="project" value="InterPro"/>
</dbReference>
<protein>
    <recommendedName>
        <fullName evidence="2">HNH nuclease domain-containing protein</fullName>
    </recommendedName>
</protein>
<dbReference type="AlphaFoldDB" id="A0A6C7E750"/>